<dbReference type="GO" id="GO:0005737">
    <property type="term" value="C:cytoplasm"/>
    <property type="evidence" value="ECO:0007669"/>
    <property type="project" value="TreeGrafter"/>
</dbReference>
<dbReference type="Gene3D" id="3.40.30.10">
    <property type="entry name" value="Glutaredoxin"/>
    <property type="match status" value="1"/>
</dbReference>
<evidence type="ECO:0000313" key="5">
    <source>
        <dbReference type="Proteomes" id="UP001314263"/>
    </source>
</evidence>
<dbReference type="EMBL" id="CAUYUE010000011">
    <property type="protein sequence ID" value="CAK0784836.1"/>
    <property type="molecule type" value="Genomic_DNA"/>
</dbReference>
<keyword evidence="2" id="KW-0676">Redox-active center</keyword>
<dbReference type="PROSITE" id="PS00195">
    <property type="entry name" value="GLUTAREDOXIN_1"/>
    <property type="match status" value="1"/>
</dbReference>
<evidence type="ECO:0000259" key="3">
    <source>
        <dbReference type="Pfam" id="PF00462"/>
    </source>
</evidence>
<keyword evidence="1" id="KW-1015">Disulfide bond</keyword>
<dbReference type="SUPFAM" id="SSF52833">
    <property type="entry name" value="Thioredoxin-like"/>
    <property type="match status" value="1"/>
</dbReference>
<evidence type="ECO:0000313" key="4">
    <source>
        <dbReference type="EMBL" id="CAK0784836.1"/>
    </source>
</evidence>
<dbReference type="GO" id="GO:0015038">
    <property type="term" value="F:glutathione disulfide oxidoreductase activity"/>
    <property type="evidence" value="ECO:0007669"/>
    <property type="project" value="TreeGrafter"/>
</dbReference>
<dbReference type="InterPro" id="IPR002109">
    <property type="entry name" value="Glutaredoxin"/>
</dbReference>
<evidence type="ECO:0000256" key="1">
    <source>
        <dbReference type="ARBA" id="ARBA00023157"/>
    </source>
</evidence>
<accession>A0AAV1IDP9</accession>
<dbReference type="Proteomes" id="UP001314263">
    <property type="component" value="Unassembled WGS sequence"/>
</dbReference>
<feature type="domain" description="Glutaredoxin" evidence="3">
    <location>
        <begin position="110"/>
        <end position="172"/>
    </location>
</feature>
<keyword evidence="5" id="KW-1185">Reference proteome</keyword>
<dbReference type="InterPro" id="IPR014025">
    <property type="entry name" value="Glutaredoxin_subgr"/>
</dbReference>
<dbReference type="PROSITE" id="PS51354">
    <property type="entry name" value="GLUTAREDOXIN_2"/>
    <property type="match status" value="1"/>
</dbReference>
<dbReference type="PANTHER" id="PTHR45694:SF18">
    <property type="entry name" value="GLUTAREDOXIN-1-RELATED"/>
    <property type="match status" value="1"/>
</dbReference>
<dbReference type="InterPro" id="IPR036249">
    <property type="entry name" value="Thioredoxin-like_sf"/>
</dbReference>
<evidence type="ECO:0000256" key="2">
    <source>
        <dbReference type="ARBA" id="ARBA00023284"/>
    </source>
</evidence>
<dbReference type="PANTHER" id="PTHR45694">
    <property type="entry name" value="GLUTAREDOXIN 2"/>
    <property type="match status" value="1"/>
</dbReference>
<dbReference type="Pfam" id="PF00462">
    <property type="entry name" value="Glutaredoxin"/>
    <property type="match status" value="1"/>
</dbReference>
<dbReference type="CDD" id="cd03419">
    <property type="entry name" value="GRX_GRXh_1_2_like"/>
    <property type="match status" value="1"/>
</dbReference>
<protein>
    <recommendedName>
        <fullName evidence="3">Glutaredoxin domain-containing protein</fullName>
    </recommendedName>
</protein>
<gene>
    <name evidence="4" type="ORF">CVIRNUC_008041</name>
</gene>
<comment type="caution">
    <text evidence="4">The sequence shown here is derived from an EMBL/GenBank/DDBJ whole genome shotgun (WGS) entry which is preliminary data.</text>
</comment>
<name>A0AAV1IDP9_9CHLO</name>
<dbReference type="InterPro" id="IPR011767">
    <property type="entry name" value="GLR_AS"/>
</dbReference>
<dbReference type="PRINTS" id="PR00160">
    <property type="entry name" value="GLUTAREDOXIN"/>
</dbReference>
<proteinExistence type="predicted"/>
<sequence length="200" mass="21432">MKAVAGCSGVRAERRLCHKAFNPLLGATCLPSCASRPSSRSRTKVVVMAADNGSSKGSPLEGAINALSVTVTNFQPLNNGKKWLAKMQAGDYSEADINAKLDQYIQKSPVVVFSWSRCPFCVKAKSALKSMDANFVAVELDQMPEGAAMRAELAKRTNRTSMPNIWVRQQSIGGCNDGPGLLTLERSGKLRPMLQSAGAL</sequence>
<dbReference type="GO" id="GO:0034599">
    <property type="term" value="P:cellular response to oxidative stress"/>
    <property type="evidence" value="ECO:0007669"/>
    <property type="project" value="TreeGrafter"/>
</dbReference>
<dbReference type="AlphaFoldDB" id="A0AAV1IDP9"/>
<organism evidence="4 5">
    <name type="scientific">Coccomyxa viridis</name>
    <dbReference type="NCBI Taxonomy" id="1274662"/>
    <lineage>
        <taxon>Eukaryota</taxon>
        <taxon>Viridiplantae</taxon>
        <taxon>Chlorophyta</taxon>
        <taxon>core chlorophytes</taxon>
        <taxon>Trebouxiophyceae</taxon>
        <taxon>Trebouxiophyceae incertae sedis</taxon>
        <taxon>Coccomyxaceae</taxon>
        <taxon>Coccomyxa</taxon>
    </lineage>
</organism>
<reference evidence="4 5" key="1">
    <citation type="submission" date="2023-10" db="EMBL/GenBank/DDBJ databases">
        <authorList>
            <person name="Maclean D."/>
            <person name="Macfadyen A."/>
        </authorList>
    </citation>
    <scope>NUCLEOTIDE SEQUENCE [LARGE SCALE GENOMIC DNA]</scope>
</reference>